<gene>
    <name evidence="3" type="ORF">HMPREF1476_00306</name>
</gene>
<dbReference type="HOGENOM" id="CLU_012893_6_0_4"/>
<keyword evidence="2" id="KW-1133">Transmembrane helix</keyword>
<keyword evidence="2" id="KW-0472">Membrane</keyword>
<comment type="caution">
    <text evidence="3">The sequence shown here is derived from an EMBL/GenBank/DDBJ whole genome shotgun (WGS) entry which is preliminary data.</text>
</comment>
<dbReference type="eggNOG" id="COG0534">
    <property type="taxonomic scope" value="Bacteria"/>
</dbReference>
<feature type="transmembrane region" description="Helical" evidence="2">
    <location>
        <begin position="54"/>
        <end position="81"/>
    </location>
</feature>
<feature type="transmembrane region" description="Helical" evidence="2">
    <location>
        <begin position="132"/>
        <end position="152"/>
    </location>
</feature>
<accession>S3CNE6</accession>
<dbReference type="AlphaFoldDB" id="S3CNE6"/>
<feature type="transmembrane region" description="Helical" evidence="2">
    <location>
        <begin position="231"/>
        <end position="248"/>
    </location>
</feature>
<proteinExistence type="predicted"/>
<dbReference type="GO" id="GO:0005886">
    <property type="term" value="C:plasma membrane"/>
    <property type="evidence" value="ECO:0007669"/>
    <property type="project" value="TreeGrafter"/>
</dbReference>
<feature type="transmembrane region" description="Helical" evidence="2">
    <location>
        <begin position="310"/>
        <end position="333"/>
    </location>
</feature>
<reference evidence="3 4" key="1">
    <citation type="submission" date="2013-04" db="EMBL/GenBank/DDBJ databases">
        <title>The Genome Sequence of Sutterella wadsworthensis HGA0223.</title>
        <authorList>
            <consortium name="The Broad Institute Genomics Platform"/>
            <person name="Earl A."/>
            <person name="Ward D."/>
            <person name="Feldgarden M."/>
            <person name="Gevers D."/>
            <person name="Schmidt T.M."/>
            <person name="Dover J."/>
            <person name="Dai D."/>
            <person name="Walker B."/>
            <person name="Young S."/>
            <person name="Zeng Q."/>
            <person name="Gargeya S."/>
            <person name="Fitzgerald M."/>
            <person name="Haas B."/>
            <person name="Abouelleil A."/>
            <person name="Allen A.W."/>
            <person name="Alvarado L."/>
            <person name="Arachchi H.M."/>
            <person name="Berlin A.M."/>
            <person name="Chapman S.B."/>
            <person name="Gainer-Dewar J."/>
            <person name="Goldberg J."/>
            <person name="Griggs A."/>
            <person name="Gujja S."/>
            <person name="Hansen M."/>
            <person name="Howarth C."/>
            <person name="Imamovic A."/>
            <person name="Ireland A."/>
            <person name="Larimer J."/>
            <person name="McCowan C."/>
            <person name="Murphy C."/>
            <person name="Pearson M."/>
            <person name="Poon T.W."/>
            <person name="Priest M."/>
            <person name="Roberts A."/>
            <person name="Saif S."/>
            <person name="Shea T."/>
            <person name="Sisk P."/>
            <person name="Sykes S."/>
            <person name="Wortman J."/>
            <person name="Nusbaum C."/>
            <person name="Birren B."/>
        </authorList>
    </citation>
    <scope>NUCLEOTIDE SEQUENCE [LARGE SCALE GENOMIC DNA]</scope>
    <source>
        <strain evidence="3 4">HGA0223</strain>
    </source>
</reference>
<dbReference type="PANTHER" id="PTHR43298:SF2">
    <property type="entry name" value="FMN_FAD EXPORTER YEEO-RELATED"/>
    <property type="match status" value="1"/>
</dbReference>
<dbReference type="STRING" id="1203554.HMPREF1476_00306"/>
<feature type="transmembrane region" description="Helical" evidence="2">
    <location>
        <begin position="417"/>
        <end position="439"/>
    </location>
</feature>
<keyword evidence="4" id="KW-1185">Reference proteome</keyword>
<name>S3CNE6_9BURK</name>
<feature type="transmembrane region" description="Helical" evidence="2">
    <location>
        <begin position="14"/>
        <end position="34"/>
    </location>
</feature>
<organism evidence="3 4">
    <name type="scientific">Sutterella wadsworthensis HGA0223</name>
    <dbReference type="NCBI Taxonomy" id="1203554"/>
    <lineage>
        <taxon>Bacteria</taxon>
        <taxon>Pseudomonadati</taxon>
        <taxon>Pseudomonadota</taxon>
        <taxon>Betaproteobacteria</taxon>
        <taxon>Burkholderiales</taxon>
        <taxon>Sutterellaceae</taxon>
        <taxon>Sutterella</taxon>
    </lineage>
</organism>
<evidence type="ECO:0000256" key="2">
    <source>
        <dbReference type="SAM" id="Phobius"/>
    </source>
</evidence>
<dbReference type="PATRIC" id="fig|1203554.3.peg.284"/>
<dbReference type="Proteomes" id="UP000014400">
    <property type="component" value="Unassembled WGS sequence"/>
</dbReference>
<dbReference type="InterPro" id="IPR002528">
    <property type="entry name" value="MATE_fam"/>
</dbReference>
<dbReference type="NCBIfam" id="TIGR00797">
    <property type="entry name" value="matE"/>
    <property type="match status" value="1"/>
</dbReference>
<evidence type="ECO:0000313" key="4">
    <source>
        <dbReference type="Proteomes" id="UP000014400"/>
    </source>
</evidence>
<protein>
    <submittedName>
        <fullName evidence="3">MATE efflux family protein</fullName>
    </submittedName>
</protein>
<evidence type="ECO:0000256" key="1">
    <source>
        <dbReference type="ARBA" id="ARBA00022448"/>
    </source>
</evidence>
<feature type="transmembrane region" description="Helical" evidence="2">
    <location>
        <begin position="159"/>
        <end position="178"/>
    </location>
</feature>
<dbReference type="EMBL" id="ATCF01000004">
    <property type="protein sequence ID" value="EPE02070.1"/>
    <property type="molecule type" value="Genomic_DNA"/>
</dbReference>
<feature type="transmembrane region" description="Helical" evidence="2">
    <location>
        <begin position="385"/>
        <end position="405"/>
    </location>
</feature>
<feature type="transmembrane region" description="Helical" evidence="2">
    <location>
        <begin position="93"/>
        <end position="112"/>
    </location>
</feature>
<keyword evidence="1" id="KW-0813">Transport</keyword>
<sequence>MPTRTKLRAGVKSILKLAAPIGAANLAIVCSGTIDTIMAGQTSAEDLAGVALGIAVATWISISLAGILQGVSPISGFAFGAKRFREVGDSLHQCLYLAVGLAVPGLVLTLQTKMWMAVAETSGLVAEIASQYLLFAGLALPAILCGRTFIAVNAAVSRPAASMFVTLGIVVLKIPVNWFCMNKLGFGGAGTGLSTCMLSWLALGAYVLIWRIDPYYRAMRSRRWCRPSMKSICIQLKIGVPIGLSIFFEMTSYTLMAIFIARFGAVSLASHQIVANLVWLYYVVPFAVGVAGTVLVSQSLGAGSPESARYAAFLVMIMALFLAVAVSIINFIFRSEIASLYSSDEAVQKMAVSFITVASAYHIADAVQCSGSCVLRGYRITLIPMLVHSCLLCGVGLSLGSWFAGLFPADPFSLGALGFWIGAAVGLAFAALVIGPFTLASANRQAGRRVLNLHLN</sequence>
<dbReference type="InterPro" id="IPR050222">
    <property type="entry name" value="MATE_MdtK"/>
</dbReference>
<dbReference type="GO" id="GO:0042910">
    <property type="term" value="F:xenobiotic transmembrane transporter activity"/>
    <property type="evidence" value="ECO:0007669"/>
    <property type="project" value="InterPro"/>
</dbReference>
<dbReference type="Pfam" id="PF01554">
    <property type="entry name" value="MatE"/>
    <property type="match status" value="2"/>
</dbReference>
<feature type="transmembrane region" description="Helical" evidence="2">
    <location>
        <begin position="184"/>
        <end position="210"/>
    </location>
</feature>
<dbReference type="GO" id="GO:0015297">
    <property type="term" value="F:antiporter activity"/>
    <property type="evidence" value="ECO:0007669"/>
    <property type="project" value="InterPro"/>
</dbReference>
<feature type="transmembrane region" description="Helical" evidence="2">
    <location>
        <begin position="254"/>
        <end position="271"/>
    </location>
</feature>
<dbReference type="PANTHER" id="PTHR43298">
    <property type="entry name" value="MULTIDRUG RESISTANCE PROTEIN NORM-RELATED"/>
    <property type="match status" value="1"/>
</dbReference>
<evidence type="ECO:0000313" key="3">
    <source>
        <dbReference type="EMBL" id="EPE02070.1"/>
    </source>
</evidence>
<keyword evidence="2" id="KW-0812">Transmembrane</keyword>
<feature type="transmembrane region" description="Helical" evidence="2">
    <location>
        <begin position="278"/>
        <end position="298"/>
    </location>
</feature>